<evidence type="ECO:0000313" key="5">
    <source>
        <dbReference type="Proteomes" id="UP000800041"/>
    </source>
</evidence>
<accession>A0A6G1GJK5</accession>
<dbReference type="OrthoDB" id="275715at2759"/>
<dbReference type="PANTHER" id="PTHR13166:SF7">
    <property type="entry name" value="LYR MOTIF-CONTAINING PROTEIN 4"/>
    <property type="match status" value="1"/>
</dbReference>
<dbReference type="GO" id="GO:0005739">
    <property type="term" value="C:mitochondrion"/>
    <property type="evidence" value="ECO:0007669"/>
    <property type="project" value="TreeGrafter"/>
</dbReference>
<dbReference type="InterPro" id="IPR051522">
    <property type="entry name" value="ISC_assembly_LYR"/>
</dbReference>
<organism evidence="4 5">
    <name type="scientific">Aulographum hederae CBS 113979</name>
    <dbReference type="NCBI Taxonomy" id="1176131"/>
    <lineage>
        <taxon>Eukaryota</taxon>
        <taxon>Fungi</taxon>
        <taxon>Dikarya</taxon>
        <taxon>Ascomycota</taxon>
        <taxon>Pezizomycotina</taxon>
        <taxon>Dothideomycetes</taxon>
        <taxon>Pleosporomycetidae</taxon>
        <taxon>Aulographales</taxon>
        <taxon>Aulographaceae</taxon>
    </lineage>
</organism>
<protein>
    <recommendedName>
        <fullName evidence="3">Complex 1 LYR protein domain-containing protein</fullName>
    </recommendedName>
</protein>
<evidence type="ECO:0000256" key="2">
    <source>
        <dbReference type="SAM" id="MobiDB-lite"/>
    </source>
</evidence>
<dbReference type="InterPro" id="IPR045297">
    <property type="entry name" value="Complex1_LYR_LYRM4"/>
</dbReference>
<gene>
    <name evidence="4" type="ORF">K402DRAFT_399023</name>
</gene>
<dbReference type="Pfam" id="PF05347">
    <property type="entry name" value="Complex1_LYR"/>
    <property type="match status" value="1"/>
</dbReference>
<name>A0A6G1GJK5_9PEZI</name>
<dbReference type="Proteomes" id="UP000800041">
    <property type="component" value="Unassembled WGS sequence"/>
</dbReference>
<dbReference type="GO" id="GO:1990221">
    <property type="term" value="C:L-cysteine desulfurase complex"/>
    <property type="evidence" value="ECO:0007669"/>
    <property type="project" value="TreeGrafter"/>
</dbReference>
<reference evidence="4" key="1">
    <citation type="journal article" date="2020" name="Stud. Mycol.">
        <title>101 Dothideomycetes genomes: a test case for predicting lifestyles and emergence of pathogens.</title>
        <authorList>
            <person name="Haridas S."/>
            <person name="Albert R."/>
            <person name="Binder M."/>
            <person name="Bloem J."/>
            <person name="Labutti K."/>
            <person name="Salamov A."/>
            <person name="Andreopoulos B."/>
            <person name="Baker S."/>
            <person name="Barry K."/>
            <person name="Bills G."/>
            <person name="Bluhm B."/>
            <person name="Cannon C."/>
            <person name="Castanera R."/>
            <person name="Culley D."/>
            <person name="Daum C."/>
            <person name="Ezra D."/>
            <person name="Gonzalez J."/>
            <person name="Henrissat B."/>
            <person name="Kuo A."/>
            <person name="Liang C."/>
            <person name="Lipzen A."/>
            <person name="Lutzoni F."/>
            <person name="Magnuson J."/>
            <person name="Mondo S."/>
            <person name="Nolan M."/>
            <person name="Ohm R."/>
            <person name="Pangilinan J."/>
            <person name="Park H.-J."/>
            <person name="Ramirez L."/>
            <person name="Alfaro M."/>
            <person name="Sun H."/>
            <person name="Tritt A."/>
            <person name="Yoshinaga Y."/>
            <person name="Zwiers L.-H."/>
            <person name="Turgeon B."/>
            <person name="Goodwin S."/>
            <person name="Spatafora J."/>
            <person name="Crous P."/>
            <person name="Grigoriev I."/>
        </authorList>
    </citation>
    <scope>NUCLEOTIDE SEQUENCE</scope>
    <source>
        <strain evidence="4">CBS 113979</strain>
    </source>
</reference>
<dbReference type="EMBL" id="ML977214">
    <property type="protein sequence ID" value="KAF1980927.1"/>
    <property type="molecule type" value="Genomic_DNA"/>
</dbReference>
<sequence length="118" mass="13450">MSVTLPRGDTAFQARALYRSLLRQSNQFAAYNFREYAKRRTRDAFRENRHVEGSGSDGTERTVQELLQKGLKELQVLKRQTVVSQFFQLDRLVVEGGKTGKQKGDAGGIVRQKDTGWD</sequence>
<evidence type="ECO:0000256" key="1">
    <source>
        <dbReference type="ARBA" id="ARBA00009508"/>
    </source>
</evidence>
<dbReference type="PANTHER" id="PTHR13166">
    <property type="entry name" value="PROTEIN C6ORF149"/>
    <property type="match status" value="1"/>
</dbReference>
<dbReference type="AlphaFoldDB" id="A0A6G1GJK5"/>
<evidence type="ECO:0000259" key="3">
    <source>
        <dbReference type="Pfam" id="PF05347"/>
    </source>
</evidence>
<keyword evidence="5" id="KW-1185">Reference proteome</keyword>
<dbReference type="GO" id="GO:0016226">
    <property type="term" value="P:iron-sulfur cluster assembly"/>
    <property type="evidence" value="ECO:0007669"/>
    <property type="project" value="InterPro"/>
</dbReference>
<evidence type="ECO:0000313" key="4">
    <source>
        <dbReference type="EMBL" id="KAF1980927.1"/>
    </source>
</evidence>
<feature type="domain" description="Complex 1 LYR protein" evidence="3">
    <location>
        <begin position="13"/>
        <end position="76"/>
    </location>
</feature>
<feature type="region of interest" description="Disordered" evidence="2">
    <location>
        <begin position="98"/>
        <end position="118"/>
    </location>
</feature>
<comment type="similarity">
    <text evidence="1">Belongs to the complex I LYR family.</text>
</comment>
<proteinExistence type="inferred from homology"/>
<dbReference type="CDD" id="cd20264">
    <property type="entry name" value="Complex1_LYR_LYRM4"/>
    <property type="match status" value="1"/>
</dbReference>
<dbReference type="InterPro" id="IPR008011">
    <property type="entry name" value="Complex1_LYR_dom"/>
</dbReference>